<dbReference type="eggNOG" id="COG0673">
    <property type="taxonomic scope" value="Bacteria"/>
</dbReference>
<dbReference type="SUPFAM" id="SSF51735">
    <property type="entry name" value="NAD(P)-binding Rossmann-fold domains"/>
    <property type="match status" value="1"/>
</dbReference>
<name>A0A089P3P4_9HYPH</name>
<protein>
    <submittedName>
        <fullName evidence="3">Oxidoreductase domain-containing protein</fullName>
    </submittedName>
</protein>
<dbReference type="PANTHER" id="PTHR43818:SF11">
    <property type="entry name" value="BCDNA.GH03377"/>
    <property type="match status" value="1"/>
</dbReference>
<dbReference type="HOGENOM" id="CLU_023194_1_4_5"/>
<organism evidence="3 4">
    <name type="scientific">Methylobacterium oryzae CBMB20</name>
    <dbReference type="NCBI Taxonomy" id="693986"/>
    <lineage>
        <taxon>Bacteria</taxon>
        <taxon>Pseudomonadati</taxon>
        <taxon>Pseudomonadota</taxon>
        <taxon>Alphaproteobacteria</taxon>
        <taxon>Hyphomicrobiales</taxon>
        <taxon>Methylobacteriaceae</taxon>
        <taxon>Methylobacterium</taxon>
    </lineage>
</organism>
<dbReference type="STRING" id="693986.MOC_5625"/>
<sequence>MPTSDAPLALGIIGAGIMGERLLGAIHGAADSPVRVAAIWDPAPEALARIGAAFPAVPRVADAAAVVAASDCVYVASPPASHLGYARAALAAGRSVFCEKPLAIDLADARAFVADTTGAGAVNFPFASSPGVATIERWIEAGAVGTPRALTIAVEFARWPRPWQADAAHWLDARAEGGFTREVVSHFLFLARRQLGPLQGLAGRIAFPEPGRSERAIDVTLTAGGIPVTLTGRVGGVEADDHNTWTLEGDAGAVRLRDWAIAERRGADGRFEPEPDAIPNERLRPITLRRQLEGVVRMARGEPHPLATFAEALAVQEVVEGILAL</sequence>
<evidence type="ECO:0000313" key="4">
    <source>
        <dbReference type="Proteomes" id="UP000029492"/>
    </source>
</evidence>
<evidence type="ECO:0000313" key="3">
    <source>
        <dbReference type="EMBL" id="AIQ93380.1"/>
    </source>
</evidence>
<reference evidence="3 4" key="1">
    <citation type="journal article" date="2014" name="PLoS ONE">
        <title>Genome Information of Methylobacterium oryzae, a Plant-Probiotic Methylotroph in the Phyllosphere.</title>
        <authorList>
            <person name="Kwak M.J."/>
            <person name="Jeong H."/>
            <person name="Madhaiyan M."/>
            <person name="Lee Y."/>
            <person name="Sa T.M."/>
            <person name="Oh T.K."/>
            <person name="Kim J.F."/>
        </authorList>
    </citation>
    <scope>NUCLEOTIDE SEQUENCE [LARGE SCALE GENOMIC DNA]</scope>
    <source>
        <strain evidence="3 4">CBMB20</strain>
    </source>
</reference>
<dbReference type="InterPro" id="IPR000683">
    <property type="entry name" value="Gfo/Idh/MocA-like_OxRdtase_N"/>
</dbReference>
<evidence type="ECO:0000259" key="2">
    <source>
        <dbReference type="Pfam" id="PF01408"/>
    </source>
</evidence>
<dbReference type="Gene3D" id="3.30.360.10">
    <property type="entry name" value="Dihydrodipicolinate Reductase, domain 2"/>
    <property type="match status" value="1"/>
</dbReference>
<evidence type="ECO:0000256" key="1">
    <source>
        <dbReference type="ARBA" id="ARBA00023002"/>
    </source>
</evidence>
<dbReference type="InterPro" id="IPR050463">
    <property type="entry name" value="Gfo/Idh/MocA_oxidrdct_glycsds"/>
</dbReference>
<dbReference type="AlphaFoldDB" id="A0A089P3P4"/>
<dbReference type="GO" id="GO:0000166">
    <property type="term" value="F:nucleotide binding"/>
    <property type="evidence" value="ECO:0007669"/>
    <property type="project" value="InterPro"/>
</dbReference>
<gene>
    <name evidence="3" type="ORF">MOC_5625</name>
</gene>
<accession>A0A089P3P4</accession>
<dbReference type="PANTHER" id="PTHR43818">
    <property type="entry name" value="BCDNA.GH03377"/>
    <property type="match status" value="1"/>
</dbReference>
<dbReference type="Pfam" id="PF01408">
    <property type="entry name" value="GFO_IDH_MocA"/>
    <property type="match status" value="1"/>
</dbReference>
<dbReference type="KEGG" id="mor:MOC_5625"/>
<proteinExistence type="predicted"/>
<feature type="domain" description="Gfo/Idh/MocA-like oxidoreductase N-terminal" evidence="2">
    <location>
        <begin position="10"/>
        <end position="114"/>
    </location>
</feature>
<dbReference type="Gene3D" id="3.40.50.720">
    <property type="entry name" value="NAD(P)-binding Rossmann-like Domain"/>
    <property type="match status" value="1"/>
</dbReference>
<keyword evidence="4" id="KW-1185">Reference proteome</keyword>
<dbReference type="SUPFAM" id="SSF55347">
    <property type="entry name" value="Glyceraldehyde-3-phosphate dehydrogenase-like, C-terminal domain"/>
    <property type="match status" value="1"/>
</dbReference>
<dbReference type="Proteomes" id="UP000029492">
    <property type="component" value="Chromosome"/>
</dbReference>
<keyword evidence="1" id="KW-0560">Oxidoreductase</keyword>
<dbReference type="EMBL" id="CP003811">
    <property type="protein sequence ID" value="AIQ93380.1"/>
    <property type="molecule type" value="Genomic_DNA"/>
</dbReference>
<dbReference type="GO" id="GO:0016491">
    <property type="term" value="F:oxidoreductase activity"/>
    <property type="evidence" value="ECO:0007669"/>
    <property type="project" value="UniProtKB-KW"/>
</dbReference>
<dbReference type="InterPro" id="IPR036291">
    <property type="entry name" value="NAD(P)-bd_dom_sf"/>
</dbReference>
<dbReference type="RefSeq" id="WP_043760089.1">
    <property type="nucleotide sequence ID" value="NZ_CP003811.1"/>
</dbReference>